<reference evidence="3" key="1">
    <citation type="submission" date="2017-02" db="UniProtKB">
        <authorList>
            <consortium name="WormBaseParasite"/>
        </authorList>
    </citation>
    <scope>IDENTIFICATION</scope>
</reference>
<evidence type="ECO:0000313" key="2">
    <source>
        <dbReference type="Proteomes" id="UP000046393"/>
    </source>
</evidence>
<evidence type="ECO:0000256" key="1">
    <source>
        <dbReference type="SAM" id="SignalP"/>
    </source>
</evidence>
<dbReference type="AlphaFoldDB" id="A0A0N5AN16"/>
<dbReference type="Proteomes" id="UP000046393">
    <property type="component" value="Unplaced"/>
</dbReference>
<keyword evidence="1" id="KW-0732">Signal</keyword>
<organism evidence="2 3">
    <name type="scientific">Syphacia muris</name>
    <dbReference type="NCBI Taxonomy" id="451379"/>
    <lineage>
        <taxon>Eukaryota</taxon>
        <taxon>Metazoa</taxon>
        <taxon>Ecdysozoa</taxon>
        <taxon>Nematoda</taxon>
        <taxon>Chromadorea</taxon>
        <taxon>Rhabditida</taxon>
        <taxon>Spirurina</taxon>
        <taxon>Oxyuridomorpha</taxon>
        <taxon>Oxyuroidea</taxon>
        <taxon>Oxyuridae</taxon>
        <taxon>Syphacia</taxon>
    </lineage>
</organism>
<keyword evidence="2" id="KW-1185">Reference proteome</keyword>
<accession>A0A0N5AN16</accession>
<protein>
    <submittedName>
        <fullName evidence="3">DUF3868 domain-containing protein</fullName>
    </submittedName>
</protein>
<proteinExistence type="predicted"/>
<name>A0A0N5AN16_9BILA</name>
<sequence length="71" mass="8170">MNRIKAGIFLLIFLAALSQSQARSRVRDDPVNNIALYPTNVDEFHRAKRVVQPQDLYIPNEVSEAIDFRNN</sequence>
<dbReference type="WBParaSite" id="SMUV_0000599001-mRNA-1">
    <property type="protein sequence ID" value="SMUV_0000599001-mRNA-1"/>
    <property type="gene ID" value="SMUV_0000599001"/>
</dbReference>
<feature type="signal peptide" evidence="1">
    <location>
        <begin position="1"/>
        <end position="22"/>
    </location>
</feature>
<evidence type="ECO:0000313" key="3">
    <source>
        <dbReference type="WBParaSite" id="SMUV_0000599001-mRNA-1"/>
    </source>
</evidence>
<feature type="chain" id="PRO_5005893327" evidence="1">
    <location>
        <begin position="23"/>
        <end position="71"/>
    </location>
</feature>